<gene>
    <name evidence="1" type="ORF">LTS18_012832</name>
</gene>
<keyword evidence="2" id="KW-1185">Reference proteome</keyword>
<dbReference type="EMBL" id="JAWDJW010003895">
    <property type="protein sequence ID" value="KAK3076504.1"/>
    <property type="molecule type" value="Genomic_DNA"/>
</dbReference>
<evidence type="ECO:0000313" key="1">
    <source>
        <dbReference type="EMBL" id="KAK3076504.1"/>
    </source>
</evidence>
<organism evidence="1 2">
    <name type="scientific">Coniosporium uncinatum</name>
    <dbReference type="NCBI Taxonomy" id="93489"/>
    <lineage>
        <taxon>Eukaryota</taxon>
        <taxon>Fungi</taxon>
        <taxon>Dikarya</taxon>
        <taxon>Ascomycota</taxon>
        <taxon>Pezizomycotina</taxon>
        <taxon>Dothideomycetes</taxon>
        <taxon>Dothideomycetes incertae sedis</taxon>
        <taxon>Coniosporium</taxon>
    </lineage>
</organism>
<feature type="non-terminal residue" evidence="1">
    <location>
        <position position="1"/>
    </location>
</feature>
<dbReference type="Proteomes" id="UP001186974">
    <property type="component" value="Unassembled WGS sequence"/>
</dbReference>
<reference evidence="1" key="1">
    <citation type="submission" date="2024-09" db="EMBL/GenBank/DDBJ databases">
        <title>Black Yeasts Isolated from many extreme environments.</title>
        <authorList>
            <person name="Coleine C."/>
            <person name="Stajich J.E."/>
            <person name="Selbmann L."/>
        </authorList>
    </citation>
    <scope>NUCLEOTIDE SEQUENCE</scope>
    <source>
        <strain evidence="1">CCFEE 5737</strain>
    </source>
</reference>
<name>A0ACC3DIR3_9PEZI</name>
<accession>A0ACC3DIR3</accession>
<sequence>QWAEVFEGSGLPYGPVNSIQEAFNHPQIEPRRMIRSVKSAAAEGGTIEMIGTPVKFSESDPEVRAGAPMLGEHTLDTLRDIGYSEVDIEKMREAEAI</sequence>
<proteinExistence type="predicted"/>
<protein>
    <submittedName>
        <fullName evidence="1">Uncharacterized protein</fullName>
    </submittedName>
</protein>
<comment type="caution">
    <text evidence="1">The sequence shown here is derived from an EMBL/GenBank/DDBJ whole genome shotgun (WGS) entry which is preliminary data.</text>
</comment>
<evidence type="ECO:0000313" key="2">
    <source>
        <dbReference type="Proteomes" id="UP001186974"/>
    </source>
</evidence>